<name>A0A2G5SVA8_9PELO</name>
<keyword evidence="2" id="KW-1185">Reference proteome</keyword>
<organism evidence="1 2">
    <name type="scientific">Caenorhabditis nigoni</name>
    <dbReference type="NCBI Taxonomy" id="1611254"/>
    <lineage>
        <taxon>Eukaryota</taxon>
        <taxon>Metazoa</taxon>
        <taxon>Ecdysozoa</taxon>
        <taxon>Nematoda</taxon>
        <taxon>Chromadorea</taxon>
        <taxon>Rhabditida</taxon>
        <taxon>Rhabditina</taxon>
        <taxon>Rhabditomorpha</taxon>
        <taxon>Rhabditoidea</taxon>
        <taxon>Rhabditidae</taxon>
        <taxon>Peloderinae</taxon>
        <taxon>Caenorhabditis</taxon>
    </lineage>
</organism>
<gene>
    <name evidence="1" type="primary">Cni-C15B12.9</name>
    <name evidence="1" type="synonym">Cnig_chr_X.g24540</name>
    <name evidence="1" type="ORF">B9Z55_024540</name>
</gene>
<evidence type="ECO:0000313" key="1">
    <source>
        <dbReference type="EMBL" id="PIC18756.1"/>
    </source>
</evidence>
<reference evidence="2" key="1">
    <citation type="submission" date="2017-10" db="EMBL/GenBank/DDBJ databases">
        <title>Rapid genome shrinkage in a self-fertile nematode reveals novel sperm competition proteins.</title>
        <authorList>
            <person name="Yin D."/>
            <person name="Schwarz E.M."/>
            <person name="Thomas C.G."/>
            <person name="Felde R.L."/>
            <person name="Korf I.F."/>
            <person name="Cutter A.D."/>
            <person name="Schartner C.M."/>
            <person name="Ralston E.J."/>
            <person name="Meyer B.J."/>
            <person name="Haag E.S."/>
        </authorList>
    </citation>
    <scope>NUCLEOTIDE SEQUENCE [LARGE SCALE GENOMIC DNA]</scope>
    <source>
        <strain evidence="2">JU1422</strain>
    </source>
</reference>
<protein>
    <submittedName>
        <fullName evidence="1">Uncharacterized protein</fullName>
    </submittedName>
</protein>
<dbReference type="OrthoDB" id="5795150at2759"/>
<dbReference type="Proteomes" id="UP000230233">
    <property type="component" value="Chromosome X"/>
</dbReference>
<dbReference type="EMBL" id="PDUG01000006">
    <property type="protein sequence ID" value="PIC18756.1"/>
    <property type="molecule type" value="Genomic_DNA"/>
</dbReference>
<sequence>MIAHMNIYHRNFEWQLLDIPENFKEVPGYQMWKEHYRNVRVNLYPYSTQESFNWILQYLIAANKDARNAEDVKRYRTRAYGTLETTIPSRGSAFKPIEVKRNFNSKLKIESEHMWTLPPHRLLTWFNGAIKLEQDPDGTNSYQEQIRNWLSQHPLYSGNLIASPEELAKDLEAFRSLVFMRIGKWNPVAAEFMLAGCRYLRFNCNGCPIEKLFNQVVVPDNPFQSTVLQPDDLEKGTMIQVEMLKNVLMVDYTIYYIVVKNMREMEDYFVRETQNAPSPHEVAKLFENVEDN</sequence>
<accession>A0A2G5SVA8</accession>
<comment type="caution">
    <text evidence="1">The sequence shown here is derived from an EMBL/GenBank/DDBJ whole genome shotgun (WGS) entry which is preliminary data.</text>
</comment>
<proteinExistence type="predicted"/>
<dbReference type="AlphaFoldDB" id="A0A2G5SVA8"/>
<evidence type="ECO:0000313" key="2">
    <source>
        <dbReference type="Proteomes" id="UP000230233"/>
    </source>
</evidence>